<dbReference type="AlphaFoldDB" id="A0A6J4JQ56"/>
<reference evidence="1" key="1">
    <citation type="submission" date="2020-02" db="EMBL/GenBank/DDBJ databases">
        <authorList>
            <person name="Meier V. D."/>
        </authorList>
    </citation>
    <scope>NUCLEOTIDE SEQUENCE</scope>
    <source>
        <strain evidence="1">AVDCRST_MAG26</strain>
    </source>
</reference>
<sequence>MTGLLLLFLCLSTLLVFLIPDEQTIVRDE</sequence>
<accession>A0A6J4JQ56</accession>
<proteinExistence type="predicted"/>
<gene>
    <name evidence="1" type="ORF">AVDCRST_MAG26-3632</name>
</gene>
<organism evidence="1">
    <name type="scientific">uncultured Chloroflexia bacterium</name>
    <dbReference type="NCBI Taxonomy" id="1672391"/>
    <lineage>
        <taxon>Bacteria</taxon>
        <taxon>Bacillati</taxon>
        <taxon>Chloroflexota</taxon>
        <taxon>Chloroflexia</taxon>
        <taxon>environmental samples</taxon>
    </lineage>
</organism>
<protein>
    <submittedName>
        <fullName evidence="1">Uncharacterized protein</fullName>
    </submittedName>
</protein>
<evidence type="ECO:0000313" key="1">
    <source>
        <dbReference type="EMBL" id="CAA9284611.1"/>
    </source>
</evidence>
<name>A0A6J4JQ56_9CHLR</name>
<dbReference type="EMBL" id="CADCTK010000847">
    <property type="protein sequence ID" value="CAA9284611.1"/>
    <property type="molecule type" value="Genomic_DNA"/>
</dbReference>